<dbReference type="AlphaFoldDB" id="A0A3P7PDZ4"/>
<dbReference type="InterPro" id="IPR011256">
    <property type="entry name" value="Reg_factor_effector_dom_sf"/>
</dbReference>
<proteinExistence type="predicted"/>
<protein>
    <submittedName>
        <fullName evidence="2">AraC family transcriptional regulator</fullName>
    </submittedName>
</protein>
<dbReference type="SMART" id="SM00871">
    <property type="entry name" value="AraC_E_bind"/>
    <property type="match status" value="1"/>
</dbReference>
<dbReference type="SUPFAM" id="SSF55136">
    <property type="entry name" value="Probable bacterial effector-binding domain"/>
    <property type="match status" value="1"/>
</dbReference>
<feature type="domain" description="AraC effector-binding" evidence="1">
    <location>
        <begin position="1"/>
        <end position="146"/>
    </location>
</feature>
<dbReference type="Proteomes" id="UP000279029">
    <property type="component" value="Chromosome"/>
</dbReference>
<dbReference type="Gene3D" id="3.20.80.10">
    <property type="entry name" value="Regulatory factor, effector binding domain"/>
    <property type="match status" value="1"/>
</dbReference>
<dbReference type="Pfam" id="PF14526">
    <property type="entry name" value="Cass2"/>
    <property type="match status" value="1"/>
</dbReference>
<organism evidence="2 3">
    <name type="scientific">Petrocella atlantisensis</name>
    <dbReference type="NCBI Taxonomy" id="2173034"/>
    <lineage>
        <taxon>Bacteria</taxon>
        <taxon>Bacillati</taxon>
        <taxon>Bacillota</taxon>
        <taxon>Clostridia</taxon>
        <taxon>Lachnospirales</taxon>
        <taxon>Vallitaleaceae</taxon>
        <taxon>Petrocella</taxon>
    </lineage>
</organism>
<dbReference type="InterPro" id="IPR029441">
    <property type="entry name" value="Cass2"/>
</dbReference>
<dbReference type="RefSeq" id="WP_125136511.1">
    <property type="nucleotide sequence ID" value="NZ_LR130778.1"/>
</dbReference>
<dbReference type="InterPro" id="IPR053182">
    <property type="entry name" value="YobU-like_regulator"/>
</dbReference>
<accession>A0A3P7PDZ4</accession>
<dbReference type="InterPro" id="IPR010499">
    <property type="entry name" value="AraC_E-bd"/>
</dbReference>
<sequence length="147" mass="16590">MNYEVVQLDEKTIVGVSAVTGNTDPKVSEIISGLWEDLFQGGTYETIKNKINTHAIGLYSDYTKDQYCVTAGVEVSKADNENLTVKTTPAGKYAKFSIHGHMVDEVVKAWNEIWAMNLERSFTGDFEEYLNDDWEHADVNIYIALKE</sequence>
<keyword evidence="3" id="KW-1185">Reference proteome</keyword>
<name>A0A3P7PDZ4_9FIRM</name>
<evidence type="ECO:0000259" key="1">
    <source>
        <dbReference type="SMART" id="SM00871"/>
    </source>
</evidence>
<dbReference type="PANTHER" id="PTHR36444">
    <property type="entry name" value="TRANSCRIPTIONAL REGULATOR PROTEIN YOBU-RELATED"/>
    <property type="match status" value="1"/>
</dbReference>
<dbReference type="KEGG" id="cbar:PATL70BA_1248"/>
<reference evidence="2 3" key="1">
    <citation type="submission" date="2018-09" db="EMBL/GenBank/DDBJ databases">
        <authorList>
            <person name="Postec A."/>
        </authorList>
    </citation>
    <scope>NUCLEOTIDE SEQUENCE [LARGE SCALE GENOMIC DNA]</scope>
    <source>
        <strain evidence="2">70B-A</strain>
    </source>
</reference>
<dbReference type="OrthoDB" id="9801008at2"/>
<dbReference type="PANTHER" id="PTHR36444:SF2">
    <property type="entry name" value="TRANSCRIPTIONAL REGULATOR PROTEIN YOBU-RELATED"/>
    <property type="match status" value="1"/>
</dbReference>
<dbReference type="EMBL" id="LR130778">
    <property type="protein sequence ID" value="VDN47128.1"/>
    <property type="molecule type" value="Genomic_DNA"/>
</dbReference>
<evidence type="ECO:0000313" key="3">
    <source>
        <dbReference type="Proteomes" id="UP000279029"/>
    </source>
</evidence>
<gene>
    <name evidence="2" type="ORF">PATL70BA_1248</name>
</gene>
<evidence type="ECO:0000313" key="2">
    <source>
        <dbReference type="EMBL" id="VDN47128.1"/>
    </source>
</evidence>